<dbReference type="SUPFAM" id="SSF53335">
    <property type="entry name" value="S-adenosyl-L-methionine-dependent methyltransferases"/>
    <property type="match status" value="1"/>
</dbReference>
<protein>
    <submittedName>
        <fullName evidence="7">Cobalamin(Vitamin B12) biosynthesis protein Precorrin-6Y C5,15-methyltransferase</fullName>
    </submittedName>
</protein>
<evidence type="ECO:0000313" key="7">
    <source>
        <dbReference type="EMBL" id="EUK17649.1"/>
    </source>
</evidence>
<dbReference type="PATRIC" id="fig|1208583.4.peg.1883"/>
<evidence type="ECO:0000256" key="5">
    <source>
        <dbReference type="ARBA" id="ARBA00022691"/>
    </source>
</evidence>
<dbReference type="AlphaFoldDB" id="W7DYB7"/>
<evidence type="ECO:0000256" key="3">
    <source>
        <dbReference type="ARBA" id="ARBA00022603"/>
    </source>
</evidence>
<dbReference type="eggNOG" id="COG2242">
    <property type="taxonomic scope" value="Bacteria"/>
</dbReference>
<feature type="domain" description="Tetrapyrrole methylase" evidence="6">
    <location>
        <begin position="14"/>
        <end position="191"/>
    </location>
</feature>
<dbReference type="UniPathway" id="UPA00148"/>
<dbReference type="InterPro" id="IPR035996">
    <property type="entry name" value="4pyrrol_Methylase_sf"/>
</dbReference>
<dbReference type="GO" id="GO:0008276">
    <property type="term" value="F:protein methyltransferase activity"/>
    <property type="evidence" value="ECO:0007669"/>
    <property type="project" value="InterPro"/>
</dbReference>
<dbReference type="PANTHER" id="PTHR43182:SF1">
    <property type="entry name" value="COBALT-PRECORRIN-7 C(5)-METHYLTRANSFERASE"/>
    <property type="match status" value="1"/>
</dbReference>
<comment type="caution">
    <text evidence="7">The sequence shown here is derived from an EMBL/GenBank/DDBJ whole genome shotgun (WGS) entry which is preliminary data.</text>
</comment>
<dbReference type="CDD" id="cd02440">
    <property type="entry name" value="AdoMet_MTases"/>
    <property type="match status" value="1"/>
</dbReference>
<dbReference type="InterPro" id="IPR000878">
    <property type="entry name" value="4pyrrol_Mease"/>
</dbReference>
<dbReference type="Gene3D" id="3.40.1010.10">
    <property type="entry name" value="Cobalt-precorrin-4 Transmethylase, Domain 1"/>
    <property type="match status" value="1"/>
</dbReference>
<dbReference type="InterPro" id="IPR029063">
    <property type="entry name" value="SAM-dependent_MTases_sf"/>
</dbReference>
<evidence type="ECO:0000256" key="1">
    <source>
        <dbReference type="ARBA" id="ARBA00004953"/>
    </source>
</evidence>
<dbReference type="SUPFAM" id="SSF53790">
    <property type="entry name" value="Tetrapyrrole methylase"/>
    <property type="match status" value="1"/>
</dbReference>
<dbReference type="NCBIfam" id="TIGR02467">
    <property type="entry name" value="CbiE"/>
    <property type="match status" value="1"/>
</dbReference>
<dbReference type="PIRSF" id="PIRSF036428">
    <property type="entry name" value="CobL"/>
    <property type="match status" value="1"/>
</dbReference>
<dbReference type="Gene3D" id="3.40.50.150">
    <property type="entry name" value="Vaccinia Virus protein VP39"/>
    <property type="match status" value="1"/>
</dbReference>
<comment type="pathway">
    <text evidence="1">Cofactor biosynthesis; adenosylcobalamin biosynthesis.</text>
</comment>
<name>W7DYB7_9PROT</name>
<dbReference type="Proteomes" id="UP000019250">
    <property type="component" value="Unassembled WGS sequence"/>
</dbReference>
<dbReference type="InterPro" id="IPR014008">
    <property type="entry name" value="Cbl_synth_MTase_CbiT"/>
</dbReference>
<evidence type="ECO:0000256" key="4">
    <source>
        <dbReference type="ARBA" id="ARBA00022679"/>
    </source>
</evidence>
<keyword evidence="3 7" id="KW-0489">Methyltransferase</keyword>
<keyword evidence="5" id="KW-0949">S-adenosyl-L-methionine</keyword>
<reference evidence="7 8" key="1">
    <citation type="journal article" date="2014" name="Genome Announc.">
        <title>Draft Genome Sequence of Commensalibacter papalotli MX01, a Symbiont Identified from the Guts of Overwintering Monarch Butterflies.</title>
        <authorList>
            <person name="Servin-Garciduenas L.E."/>
            <person name="Sanchez-Quinto A."/>
            <person name="Martinez-Romero E."/>
        </authorList>
    </citation>
    <scope>NUCLEOTIDE SEQUENCE [LARGE SCALE GENOMIC DNA]</scope>
    <source>
        <strain evidence="8">MX-MONARCH01</strain>
    </source>
</reference>
<dbReference type="eggNOG" id="COG2241">
    <property type="taxonomic scope" value="Bacteria"/>
</dbReference>
<sequence length="409" mass="45470">MKNNDFVKAFLSIIGISENGIDQICHTAKKRIQQASLVIGGKRHLTLADRLINGEKQTWSNPIQHSLQAMIEVKPSPVVILASGDPFWYGIGPLAINNLTHKEWESFPAISSYTLACNALGWHGQHIQTVSLCGRPIETLRPALTPYRRLLILSADSQTPHQIHQKLQEWSISYKNFYILEALGGPNENIHQLSQNTPIPNNIYPLNMVALELDNFIPLPFTHGREDHWFNNDGQLTKQAIRSNTLSALQPYPGALLWDIGTGSGSIAIEWILSHPTCKAIAIEPHADRAKRAKENAVELGVPSLQIIEDKAPEALQNLPRPNAIFIGGGLTSPQLLETVWDALQPLGRLVINSVTIEGDSLLFKAQQEWGGEITRLHIEHYEPLGQYHGFKPARAITQYVVVKPSDTL</sequence>
<proteinExistence type="predicted"/>
<dbReference type="InterPro" id="IPR050714">
    <property type="entry name" value="Cobalamin_biosynth_MTase"/>
</dbReference>
<keyword evidence="2" id="KW-0169">Cobalamin biosynthesis</keyword>
<dbReference type="GO" id="GO:0032259">
    <property type="term" value="P:methylation"/>
    <property type="evidence" value="ECO:0007669"/>
    <property type="project" value="UniProtKB-KW"/>
</dbReference>
<dbReference type="InterPro" id="IPR012818">
    <property type="entry name" value="CbiE"/>
</dbReference>
<dbReference type="Pfam" id="PF00590">
    <property type="entry name" value="TP_methylase"/>
    <property type="match status" value="1"/>
</dbReference>
<evidence type="ECO:0000259" key="6">
    <source>
        <dbReference type="Pfam" id="PF00590"/>
    </source>
</evidence>
<organism evidence="7 8">
    <name type="scientific">Commensalibacter papalotli</name>
    <name type="common">ex Servin-Garciduenas et al. 2014</name>
    <dbReference type="NCBI Taxonomy" id="1208583"/>
    <lineage>
        <taxon>Bacteria</taxon>
        <taxon>Pseudomonadati</taxon>
        <taxon>Pseudomonadota</taxon>
        <taxon>Alphaproteobacteria</taxon>
        <taxon>Acetobacterales</taxon>
        <taxon>Acetobacteraceae</taxon>
    </lineage>
</organism>
<dbReference type="CDD" id="cd11644">
    <property type="entry name" value="Precorrin-6Y-MT"/>
    <property type="match status" value="1"/>
</dbReference>
<dbReference type="InterPro" id="IPR014777">
    <property type="entry name" value="4pyrrole_Mease_sub1"/>
</dbReference>
<keyword evidence="8" id="KW-1185">Reference proteome</keyword>
<dbReference type="NCBIfam" id="TIGR02469">
    <property type="entry name" value="CbiT"/>
    <property type="match status" value="1"/>
</dbReference>
<accession>W7DYB7</accession>
<dbReference type="InterPro" id="IPR006365">
    <property type="entry name" value="Cbl_synth_CobL"/>
</dbReference>
<dbReference type="STRING" id="1208583.COMX_09326"/>
<dbReference type="EMBL" id="ATSX01000003">
    <property type="protein sequence ID" value="EUK17649.1"/>
    <property type="molecule type" value="Genomic_DNA"/>
</dbReference>
<gene>
    <name evidence="7" type="ORF">COMX_09326</name>
</gene>
<dbReference type="OrthoDB" id="9787825at2"/>
<keyword evidence="4 7" id="KW-0808">Transferase</keyword>
<dbReference type="RefSeq" id="WP_034340496.1">
    <property type="nucleotide sequence ID" value="NZ_ATSX01000003.1"/>
</dbReference>
<dbReference type="GO" id="GO:0009236">
    <property type="term" value="P:cobalamin biosynthetic process"/>
    <property type="evidence" value="ECO:0007669"/>
    <property type="project" value="UniProtKB-UniPathway"/>
</dbReference>
<evidence type="ECO:0000313" key="8">
    <source>
        <dbReference type="Proteomes" id="UP000019250"/>
    </source>
</evidence>
<evidence type="ECO:0000256" key="2">
    <source>
        <dbReference type="ARBA" id="ARBA00022573"/>
    </source>
</evidence>
<dbReference type="PANTHER" id="PTHR43182">
    <property type="entry name" value="COBALT-PRECORRIN-6B C(15)-METHYLTRANSFERASE (DECARBOXYLATING)"/>
    <property type="match status" value="1"/>
</dbReference>